<reference evidence="1" key="1">
    <citation type="submission" date="2020-04" db="EMBL/GenBank/DDBJ databases">
        <authorList>
            <person name="Chiriac C."/>
            <person name="Salcher M."/>
            <person name="Ghai R."/>
            <person name="Kavagutti S V."/>
        </authorList>
    </citation>
    <scope>NUCLEOTIDE SEQUENCE</scope>
</reference>
<protein>
    <submittedName>
        <fullName evidence="1">Uncharacterized protein</fullName>
    </submittedName>
</protein>
<dbReference type="EMBL" id="LR796157">
    <property type="protein sequence ID" value="CAB4122200.1"/>
    <property type="molecule type" value="Genomic_DNA"/>
</dbReference>
<dbReference type="Pfam" id="PF19668">
    <property type="entry name" value="DUF6171"/>
    <property type="match status" value="1"/>
</dbReference>
<accession>A0A6J5KQ09</accession>
<dbReference type="InterPro" id="IPR046169">
    <property type="entry name" value="DUF6171"/>
</dbReference>
<gene>
    <name evidence="1" type="ORF">UFOVP27_100</name>
</gene>
<organism evidence="1">
    <name type="scientific">uncultured Caudovirales phage</name>
    <dbReference type="NCBI Taxonomy" id="2100421"/>
    <lineage>
        <taxon>Viruses</taxon>
        <taxon>Duplodnaviria</taxon>
        <taxon>Heunggongvirae</taxon>
        <taxon>Uroviricota</taxon>
        <taxon>Caudoviricetes</taxon>
        <taxon>Peduoviridae</taxon>
        <taxon>Maltschvirus</taxon>
        <taxon>Maltschvirus maltsch</taxon>
    </lineage>
</organism>
<evidence type="ECO:0000313" key="1">
    <source>
        <dbReference type="EMBL" id="CAB4122200.1"/>
    </source>
</evidence>
<proteinExistence type="predicted"/>
<sequence>MSTPYDRPARPWDLFNKRLGRVQEGMAAERYAICNACPSLLPTGSCKECGCFMSAKVKLPNASCPLHKWEAIRISYKEEEE</sequence>
<name>A0A6J5KQ09_9CAUD</name>